<evidence type="ECO:0000256" key="2">
    <source>
        <dbReference type="SAM" id="MobiDB-lite"/>
    </source>
</evidence>
<organism evidence="4 5">
    <name type="scientific">Rotaria socialis</name>
    <dbReference type="NCBI Taxonomy" id="392032"/>
    <lineage>
        <taxon>Eukaryota</taxon>
        <taxon>Metazoa</taxon>
        <taxon>Spiralia</taxon>
        <taxon>Gnathifera</taxon>
        <taxon>Rotifera</taxon>
        <taxon>Eurotatoria</taxon>
        <taxon>Bdelloidea</taxon>
        <taxon>Philodinida</taxon>
        <taxon>Philodinidae</taxon>
        <taxon>Rotaria</taxon>
    </lineage>
</organism>
<sequence>NGPIKSTVQPKRKSPTRQPDIPIDSLSVYILQVRTGGKPFAGTDSNIQVTIRGSTSQTQKLAL</sequence>
<feature type="region of interest" description="Disordered" evidence="2">
    <location>
        <begin position="1"/>
        <end position="21"/>
    </location>
</feature>
<evidence type="ECO:0000313" key="4">
    <source>
        <dbReference type="EMBL" id="CAF4908708.1"/>
    </source>
</evidence>
<proteinExistence type="predicted"/>
<feature type="non-terminal residue" evidence="4">
    <location>
        <position position="63"/>
    </location>
</feature>
<dbReference type="SUPFAM" id="SSF49723">
    <property type="entry name" value="Lipase/lipooxygenase domain (PLAT/LH2 domain)"/>
    <property type="match status" value="1"/>
</dbReference>
<dbReference type="Proteomes" id="UP000663873">
    <property type="component" value="Unassembled WGS sequence"/>
</dbReference>
<gene>
    <name evidence="4" type="ORF">UJA718_LOCUS45864</name>
</gene>
<dbReference type="InterPro" id="IPR001024">
    <property type="entry name" value="PLAT/LH2_dom"/>
</dbReference>
<dbReference type="PROSITE" id="PS50095">
    <property type="entry name" value="PLAT"/>
    <property type="match status" value="1"/>
</dbReference>
<dbReference type="EMBL" id="CAJOBP010079135">
    <property type="protein sequence ID" value="CAF4908708.1"/>
    <property type="molecule type" value="Genomic_DNA"/>
</dbReference>
<comment type="caution">
    <text evidence="4">The sequence shown here is derived from an EMBL/GenBank/DDBJ whole genome shotgun (WGS) entry which is preliminary data.</text>
</comment>
<reference evidence="4" key="1">
    <citation type="submission" date="2021-02" db="EMBL/GenBank/DDBJ databases">
        <authorList>
            <person name="Nowell W R."/>
        </authorList>
    </citation>
    <scope>NUCLEOTIDE SEQUENCE</scope>
</reference>
<comment type="caution">
    <text evidence="1">Lacks conserved residue(s) required for the propagation of feature annotation.</text>
</comment>
<evidence type="ECO:0000313" key="5">
    <source>
        <dbReference type="Proteomes" id="UP000663873"/>
    </source>
</evidence>
<protein>
    <recommendedName>
        <fullName evidence="3">PLAT domain-containing protein</fullName>
    </recommendedName>
</protein>
<feature type="non-terminal residue" evidence="4">
    <location>
        <position position="1"/>
    </location>
</feature>
<evidence type="ECO:0000259" key="3">
    <source>
        <dbReference type="PROSITE" id="PS50095"/>
    </source>
</evidence>
<dbReference type="InterPro" id="IPR036392">
    <property type="entry name" value="PLAT/LH2_dom_sf"/>
</dbReference>
<keyword evidence="5" id="KW-1185">Reference proteome</keyword>
<accession>A0A821VII8</accession>
<dbReference type="AlphaFoldDB" id="A0A821VII8"/>
<name>A0A821VII8_9BILA</name>
<dbReference type="Gene3D" id="2.40.180.10">
    <property type="entry name" value="Catalase core domain"/>
    <property type="match status" value="1"/>
</dbReference>
<evidence type="ECO:0000256" key="1">
    <source>
        <dbReference type="PROSITE-ProRule" id="PRU00152"/>
    </source>
</evidence>
<feature type="domain" description="PLAT" evidence="3">
    <location>
        <begin position="27"/>
        <end position="63"/>
    </location>
</feature>